<feature type="binding site" evidence="3">
    <location>
        <position position="72"/>
    </location>
    <ligand>
        <name>GTP</name>
        <dbReference type="ChEBI" id="CHEBI:37565"/>
    </ligand>
</feature>
<feature type="binding site" evidence="3">
    <location>
        <begin position="134"/>
        <end position="137"/>
    </location>
    <ligand>
        <name>GTP</name>
        <dbReference type="ChEBI" id="CHEBI:37565"/>
    </ligand>
</feature>
<evidence type="ECO:0000313" key="5">
    <source>
        <dbReference type="EMBL" id="CEM55199.1"/>
    </source>
</evidence>
<evidence type="ECO:0000256" key="4">
    <source>
        <dbReference type="PIRSR" id="PIRSR606689-2"/>
    </source>
</evidence>
<protein>
    <recommendedName>
        <fullName evidence="6">ADP-ribosylation factor</fullName>
    </recommendedName>
</protein>
<sequence>MGNCVPFSVNKTLPHLFLCGPSGAGKTTLLYRLKIPDMNAKSLEDLGPSEGVHYEELTKKGFGKFGVWDVPGNAAARDLWNVFYRSIDMSAVIFMVRDAEGSLNGKDILEARESLKVLLSETELRDACFCILVNMWDEKSNDKLNIASLSVRDKEEHEAFWWERLDIESRIDMELSEEAGKAMRQRVKIFLISAKDIDLEEQWKPPIEFIQEHVQRKQKAELLN</sequence>
<reference evidence="5" key="1">
    <citation type="submission" date="2014-11" db="EMBL/GenBank/DDBJ databases">
        <authorList>
            <person name="Otto D Thomas"/>
            <person name="Naeem Raeece"/>
        </authorList>
    </citation>
    <scope>NUCLEOTIDE SEQUENCE</scope>
</reference>
<keyword evidence="4" id="KW-0479">Metal-binding</keyword>
<dbReference type="Pfam" id="PF00025">
    <property type="entry name" value="Arf"/>
    <property type="match status" value="1"/>
</dbReference>
<dbReference type="AlphaFoldDB" id="A0A0G4IDP6"/>
<dbReference type="SMART" id="SM00177">
    <property type="entry name" value="ARF"/>
    <property type="match status" value="1"/>
</dbReference>
<feature type="binding site" evidence="3">
    <location>
        <begin position="20"/>
        <end position="27"/>
    </location>
    <ligand>
        <name>GTP</name>
        <dbReference type="ChEBI" id="CHEBI:37565"/>
    </ligand>
</feature>
<dbReference type="InterPro" id="IPR006689">
    <property type="entry name" value="Small_GTPase_ARF/SAR"/>
</dbReference>
<feature type="binding site" evidence="4">
    <location>
        <position position="49"/>
    </location>
    <ligand>
        <name>Mg(2+)</name>
        <dbReference type="ChEBI" id="CHEBI:18420"/>
    </ligand>
</feature>
<evidence type="ECO:0000256" key="2">
    <source>
        <dbReference type="ARBA" id="ARBA00023134"/>
    </source>
</evidence>
<dbReference type="InterPro" id="IPR027417">
    <property type="entry name" value="P-loop_NTPase"/>
</dbReference>
<dbReference type="PANTHER" id="PTHR11711">
    <property type="entry name" value="ADP RIBOSYLATION FACTOR-RELATED"/>
    <property type="match status" value="1"/>
</dbReference>
<evidence type="ECO:0000256" key="1">
    <source>
        <dbReference type="ARBA" id="ARBA00022741"/>
    </source>
</evidence>
<organism evidence="5">
    <name type="scientific">Chromera velia CCMP2878</name>
    <dbReference type="NCBI Taxonomy" id="1169474"/>
    <lineage>
        <taxon>Eukaryota</taxon>
        <taxon>Sar</taxon>
        <taxon>Alveolata</taxon>
        <taxon>Colpodellida</taxon>
        <taxon>Chromeraceae</taxon>
        <taxon>Chromera</taxon>
    </lineage>
</organism>
<dbReference type="PhylomeDB" id="A0A0G4IDP6"/>
<gene>
    <name evidence="5" type="ORF">Cvel_13354</name>
</gene>
<keyword evidence="2 3" id="KW-0342">GTP-binding</keyword>
<accession>A0A0G4IDP6</accession>
<name>A0A0G4IDP6_9ALVE</name>
<dbReference type="GO" id="GO:0005525">
    <property type="term" value="F:GTP binding"/>
    <property type="evidence" value="ECO:0007669"/>
    <property type="project" value="UniProtKB-KW"/>
</dbReference>
<keyword evidence="1 3" id="KW-0547">Nucleotide-binding</keyword>
<evidence type="ECO:0008006" key="6">
    <source>
        <dbReference type="Google" id="ProtNLM"/>
    </source>
</evidence>
<dbReference type="VEuPathDB" id="CryptoDB:Cvel_13354"/>
<dbReference type="SUPFAM" id="SSF52540">
    <property type="entry name" value="P-loop containing nucleoside triphosphate hydrolases"/>
    <property type="match status" value="1"/>
</dbReference>
<dbReference type="EMBL" id="CDMZ01005851">
    <property type="protein sequence ID" value="CEM55199.1"/>
    <property type="molecule type" value="Genomic_DNA"/>
</dbReference>
<keyword evidence="4" id="KW-0460">Magnesium</keyword>
<feature type="binding site" evidence="4">
    <location>
        <position position="27"/>
    </location>
    <ligand>
        <name>Mg(2+)</name>
        <dbReference type="ChEBI" id="CHEBI:18420"/>
    </ligand>
</feature>
<evidence type="ECO:0000256" key="3">
    <source>
        <dbReference type="PIRSR" id="PIRSR606689-1"/>
    </source>
</evidence>
<dbReference type="Gene3D" id="3.40.50.300">
    <property type="entry name" value="P-loop containing nucleotide triphosphate hydrolases"/>
    <property type="match status" value="1"/>
</dbReference>
<proteinExistence type="predicted"/>
<dbReference type="GO" id="GO:0003924">
    <property type="term" value="F:GTPase activity"/>
    <property type="evidence" value="ECO:0007669"/>
    <property type="project" value="InterPro"/>
</dbReference>
<dbReference type="InterPro" id="IPR024156">
    <property type="entry name" value="Small_GTPase_ARF"/>
</dbReference>
<dbReference type="GO" id="GO:0046872">
    <property type="term" value="F:metal ion binding"/>
    <property type="evidence" value="ECO:0007669"/>
    <property type="project" value="UniProtKB-KW"/>
</dbReference>